<feature type="region of interest" description="Disordered" evidence="1">
    <location>
        <begin position="674"/>
        <end position="699"/>
    </location>
</feature>
<accession>A0A9W8E6Z8</accession>
<feature type="compositionally biased region" description="Basic residues" evidence="1">
    <location>
        <begin position="20"/>
        <end position="30"/>
    </location>
</feature>
<evidence type="ECO:0000313" key="2">
    <source>
        <dbReference type="EMBL" id="KAJ1974595.1"/>
    </source>
</evidence>
<sequence>MPRHPKPLASPSELDIRRPLPSRKRPRIQPKKSGFLGRTLRQLLLGYLLFMVFIRCPLQISPTLDPNAEVVCRTVYHAQESVVKPAYAWFQATPYGQKAEAYYISRVDPLYQTYGAPAVNTMTYYHRHYVMPWGEQAYYRILVPLGQHIEQYYHEYAHPWVGVAWAKVYPHYEQMAKPHVDVALAWFWHHYYTTQVFFHGQVNPRLRHSMDTVVHTYRTHVAPKVVTFYQNRAVPFYHHRVRPAAQQAAAYSVHVYHTYALPYSARTYQESLRLAKHIHKTYVVPGSAAAYNHAYHFTTTVVAPYVHRQYRTYLGPHVDCYVDWDQVEAVHSKACAAARVSKQWLKSAVTVATQYMVQGYKFNRQLWAQYMGVSEEVVSSDSKVAPTPEQESAPQAVSDQLAISAIPTTTRSATTTPVVSTPPIVATTKASAKPTQSREDKSSTMPVPLNTRSSSRLGQTTPTHPDLTAKADADPMPPKTARSPTTATVATTSRQTAALPVVPETVHVVTTLPSAATGAQVVEPNRLQTTSAPIEPALTVIDVSESLSASSSSTPASAHSPASPDSARSITAASHLRPLTHSRLPSASPSSSQALTRPPSTPTSVVASANLEPLSSSTALSHSTSTASAAELMTTTATPASVANSSSTPVSAAATTSSVAFASTQSKPPIVDMTTAVPPSSVASATTQTTQATATESIR</sequence>
<protein>
    <submittedName>
        <fullName evidence="2">Uncharacterized protein</fullName>
    </submittedName>
</protein>
<dbReference type="OrthoDB" id="306876at2759"/>
<feature type="region of interest" description="Disordered" evidence="1">
    <location>
        <begin position="549"/>
        <end position="568"/>
    </location>
</feature>
<dbReference type="Proteomes" id="UP001151582">
    <property type="component" value="Unassembled WGS sequence"/>
</dbReference>
<gene>
    <name evidence="2" type="ORF">H4R34_004659</name>
</gene>
<feature type="compositionally biased region" description="Low complexity" evidence="1">
    <location>
        <begin position="685"/>
        <end position="699"/>
    </location>
</feature>
<feature type="compositionally biased region" description="Low complexity" evidence="1">
    <location>
        <begin position="582"/>
        <end position="595"/>
    </location>
</feature>
<organism evidence="2 3">
    <name type="scientific">Dimargaris verticillata</name>
    <dbReference type="NCBI Taxonomy" id="2761393"/>
    <lineage>
        <taxon>Eukaryota</taxon>
        <taxon>Fungi</taxon>
        <taxon>Fungi incertae sedis</taxon>
        <taxon>Zoopagomycota</taxon>
        <taxon>Kickxellomycotina</taxon>
        <taxon>Dimargaritomycetes</taxon>
        <taxon>Dimargaritales</taxon>
        <taxon>Dimargaritaceae</taxon>
        <taxon>Dimargaris</taxon>
    </lineage>
</organism>
<feature type="region of interest" description="Disordered" evidence="1">
    <location>
        <begin position="1"/>
        <end position="31"/>
    </location>
</feature>
<reference evidence="2" key="1">
    <citation type="submission" date="2022-07" db="EMBL/GenBank/DDBJ databases">
        <title>Phylogenomic reconstructions and comparative analyses of Kickxellomycotina fungi.</title>
        <authorList>
            <person name="Reynolds N.K."/>
            <person name="Stajich J.E."/>
            <person name="Barry K."/>
            <person name="Grigoriev I.V."/>
            <person name="Crous P."/>
            <person name="Smith M.E."/>
        </authorList>
    </citation>
    <scope>NUCLEOTIDE SEQUENCE</scope>
    <source>
        <strain evidence="2">RSA 567</strain>
    </source>
</reference>
<keyword evidence="3" id="KW-1185">Reference proteome</keyword>
<feature type="region of interest" description="Disordered" evidence="1">
    <location>
        <begin position="581"/>
        <end position="606"/>
    </location>
</feature>
<evidence type="ECO:0000256" key="1">
    <source>
        <dbReference type="SAM" id="MobiDB-lite"/>
    </source>
</evidence>
<feature type="non-terminal residue" evidence="2">
    <location>
        <position position="1"/>
    </location>
</feature>
<evidence type="ECO:0000313" key="3">
    <source>
        <dbReference type="Proteomes" id="UP001151582"/>
    </source>
</evidence>
<feature type="compositionally biased region" description="Polar residues" evidence="1">
    <location>
        <begin position="450"/>
        <end position="463"/>
    </location>
</feature>
<name>A0A9W8E6Z8_9FUNG</name>
<dbReference type="EMBL" id="JANBQB010000632">
    <property type="protein sequence ID" value="KAJ1974595.1"/>
    <property type="molecule type" value="Genomic_DNA"/>
</dbReference>
<dbReference type="AlphaFoldDB" id="A0A9W8E6Z8"/>
<comment type="caution">
    <text evidence="2">The sequence shown here is derived from an EMBL/GenBank/DDBJ whole genome shotgun (WGS) entry which is preliminary data.</text>
</comment>
<proteinExistence type="predicted"/>
<feature type="region of interest" description="Disordered" evidence="1">
    <location>
        <begin position="426"/>
        <end position="496"/>
    </location>
</feature>
<feature type="compositionally biased region" description="Low complexity" evidence="1">
    <location>
        <begin position="480"/>
        <end position="496"/>
    </location>
</feature>